<feature type="transmembrane region" description="Helical" evidence="1">
    <location>
        <begin position="99"/>
        <end position="120"/>
    </location>
</feature>
<feature type="transmembrane region" description="Helical" evidence="1">
    <location>
        <begin position="12"/>
        <end position="35"/>
    </location>
</feature>
<keyword evidence="1" id="KW-0812">Transmembrane</keyword>
<protein>
    <recommendedName>
        <fullName evidence="4">DUF1449 family protein</fullName>
    </recommendedName>
</protein>
<reference evidence="2 3" key="1">
    <citation type="submission" date="2014-09" db="EMBL/GenBank/DDBJ databases">
        <title>Sporocytophaga myxococcoides PG-01 genome sequencing.</title>
        <authorList>
            <person name="Liu L."/>
            <person name="Gao P.J."/>
            <person name="Chen G.J."/>
            <person name="Wang L.S."/>
        </authorList>
    </citation>
    <scope>NUCLEOTIDE SEQUENCE [LARGE SCALE GENOMIC DNA]</scope>
    <source>
        <strain evidence="2 3">PG-01</strain>
    </source>
</reference>
<name>A0A098LE19_9BACT</name>
<dbReference type="EMBL" id="BBLT01000002">
    <property type="protein sequence ID" value="GAL84348.1"/>
    <property type="molecule type" value="Genomic_DNA"/>
</dbReference>
<sequence>MNELLTESFKNSNLPVTILLLLVLFYWVINLIGIFDLEMLSGDAELDKGHVEVETDSDSILGKTFDFGDLPIAIVISFFVLFFWMITILTNYYLGNSSLFFALIIYLPAIIGSFIVTRIISIPLAKIYSLLKLNTEEAETVSDYTGAICMVFVEATSERNGQGEINRNGDPIRVNIRTYPGKQMLKGSSALLIEYIKGGDYYIAEPYDSER</sequence>
<gene>
    <name evidence="2" type="ORF">MYP_1576</name>
</gene>
<dbReference type="eggNOG" id="ENOG502ZAKF">
    <property type="taxonomic scope" value="Bacteria"/>
</dbReference>
<comment type="caution">
    <text evidence="2">The sequence shown here is derived from an EMBL/GenBank/DDBJ whole genome shotgun (WGS) entry which is preliminary data.</text>
</comment>
<evidence type="ECO:0000313" key="3">
    <source>
        <dbReference type="Proteomes" id="UP000030185"/>
    </source>
</evidence>
<dbReference type="AlphaFoldDB" id="A0A098LE19"/>
<feature type="transmembrane region" description="Helical" evidence="1">
    <location>
        <begin position="70"/>
        <end position="93"/>
    </location>
</feature>
<keyword evidence="1" id="KW-0472">Membrane</keyword>
<dbReference type="RefSeq" id="WP_045460759.1">
    <property type="nucleotide sequence ID" value="NZ_BBLT01000002.1"/>
</dbReference>
<proteinExistence type="predicted"/>
<dbReference type="STRING" id="153721.MYP_1576"/>
<organism evidence="2 3">
    <name type="scientific">Sporocytophaga myxococcoides</name>
    <dbReference type="NCBI Taxonomy" id="153721"/>
    <lineage>
        <taxon>Bacteria</taxon>
        <taxon>Pseudomonadati</taxon>
        <taxon>Bacteroidota</taxon>
        <taxon>Cytophagia</taxon>
        <taxon>Cytophagales</taxon>
        <taxon>Cytophagaceae</taxon>
        <taxon>Sporocytophaga</taxon>
    </lineage>
</organism>
<dbReference type="OrthoDB" id="2112507at2"/>
<accession>A0A098LE19</accession>
<keyword evidence="3" id="KW-1185">Reference proteome</keyword>
<evidence type="ECO:0000313" key="2">
    <source>
        <dbReference type="EMBL" id="GAL84348.1"/>
    </source>
</evidence>
<evidence type="ECO:0008006" key="4">
    <source>
        <dbReference type="Google" id="ProtNLM"/>
    </source>
</evidence>
<dbReference type="Proteomes" id="UP000030185">
    <property type="component" value="Unassembled WGS sequence"/>
</dbReference>
<evidence type="ECO:0000256" key="1">
    <source>
        <dbReference type="SAM" id="Phobius"/>
    </source>
</evidence>
<keyword evidence="1" id="KW-1133">Transmembrane helix</keyword>